<evidence type="ECO:0000256" key="1">
    <source>
        <dbReference type="SAM" id="MobiDB-lite"/>
    </source>
</evidence>
<keyword evidence="2" id="KW-1133">Transmembrane helix</keyword>
<evidence type="ECO:0000256" key="3">
    <source>
        <dbReference type="SAM" id="SignalP"/>
    </source>
</evidence>
<protein>
    <recommendedName>
        <fullName evidence="6">Htaa domain-containing protein</fullName>
    </recommendedName>
</protein>
<name>A0ABY4R0D5_9ACTN</name>
<sequence>MNVRRLVGLGLSALLVSGGLVMHAQSAGASSTVDAQLSLSGVVTADSPTGGSVIGIHPGDAVNFTASTAPTAGLKKLGLDGLLGGLVNGVAGYQVKVHFGGGFGASSNKDVVLKSGSGANAARFAFPSKGTFSFSWTAQSVTVGLLGTTVTNINLDGNALKQAGVALNASNQYVGKVVVADSPPAGGIAVQLPSVSASPSAPVVGQLPGVGVPGVTTPTLPNVGGKLPGTGSAHTVTGTGSHSGTTGGPTLRYRPTGQTVADKTMPKGYGAGSGVGGSYVPPGLNNSLNAPGVNGVNAAGSAAKGAATTSGGKVAPASPAPSAVDLASSSAHSAVTGLPALLIVLAVIALSAATAMYARTYLLHRPVPAKVKH</sequence>
<reference evidence="4" key="1">
    <citation type="journal article" date="2018" name="Int. J. Syst. Evol. Microbiol.">
        <title>Jatrophihabitans telluris sp. nov., isolated from sediment soil of lava forest wetlands and the emended description of the genus Jatrophihabitans.</title>
        <authorList>
            <person name="Lee K.C."/>
            <person name="Suh M.K."/>
            <person name="Eom M.K."/>
            <person name="Kim K.K."/>
            <person name="Kim J.S."/>
            <person name="Kim D.S."/>
            <person name="Ko S.H."/>
            <person name="Shin Y.K."/>
            <person name="Lee J.S."/>
        </authorList>
    </citation>
    <scope>NUCLEOTIDE SEQUENCE</scope>
    <source>
        <strain evidence="4">N237</strain>
    </source>
</reference>
<reference evidence="4" key="2">
    <citation type="submission" date="2022-05" db="EMBL/GenBank/DDBJ databases">
        <authorList>
            <person name="Kim J.-S."/>
            <person name="Lee K."/>
            <person name="Suh M."/>
            <person name="Eom M."/>
            <person name="Kim J.-S."/>
            <person name="Kim D.-S."/>
            <person name="Ko S.-H."/>
            <person name="Shin Y."/>
            <person name="Lee J.-S."/>
        </authorList>
    </citation>
    <scope>NUCLEOTIDE SEQUENCE</scope>
    <source>
        <strain evidence="4">N237</strain>
    </source>
</reference>
<accession>A0ABY4R0D5</accession>
<organism evidence="4 5">
    <name type="scientific">Jatrophihabitans telluris</name>
    <dbReference type="NCBI Taxonomy" id="2038343"/>
    <lineage>
        <taxon>Bacteria</taxon>
        <taxon>Bacillati</taxon>
        <taxon>Actinomycetota</taxon>
        <taxon>Actinomycetes</taxon>
        <taxon>Jatrophihabitantales</taxon>
        <taxon>Jatrophihabitantaceae</taxon>
        <taxon>Jatrophihabitans</taxon>
    </lineage>
</organism>
<evidence type="ECO:0008006" key="6">
    <source>
        <dbReference type="Google" id="ProtNLM"/>
    </source>
</evidence>
<keyword evidence="2" id="KW-0812">Transmembrane</keyword>
<proteinExistence type="predicted"/>
<feature type="chain" id="PRO_5047154443" description="Htaa domain-containing protein" evidence="3">
    <location>
        <begin position="30"/>
        <end position="373"/>
    </location>
</feature>
<evidence type="ECO:0000313" key="4">
    <source>
        <dbReference type="EMBL" id="UQX88524.1"/>
    </source>
</evidence>
<keyword evidence="3" id="KW-0732">Signal</keyword>
<keyword evidence="2" id="KW-0472">Membrane</keyword>
<gene>
    <name evidence="4" type="ORF">M6D93_00625</name>
</gene>
<dbReference type="EMBL" id="CP097332">
    <property type="protein sequence ID" value="UQX88524.1"/>
    <property type="molecule type" value="Genomic_DNA"/>
</dbReference>
<feature type="transmembrane region" description="Helical" evidence="2">
    <location>
        <begin position="338"/>
        <end position="358"/>
    </location>
</feature>
<feature type="region of interest" description="Disordered" evidence="1">
    <location>
        <begin position="303"/>
        <end position="322"/>
    </location>
</feature>
<evidence type="ECO:0000313" key="5">
    <source>
        <dbReference type="Proteomes" id="UP001056336"/>
    </source>
</evidence>
<dbReference type="Proteomes" id="UP001056336">
    <property type="component" value="Chromosome"/>
</dbReference>
<dbReference type="RefSeq" id="WP_249772108.1">
    <property type="nucleotide sequence ID" value="NZ_CP097332.1"/>
</dbReference>
<feature type="signal peptide" evidence="3">
    <location>
        <begin position="1"/>
        <end position="29"/>
    </location>
</feature>
<evidence type="ECO:0000256" key="2">
    <source>
        <dbReference type="SAM" id="Phobius"/>
    </source>
</evidence>
<keyword evidence="5" id="KW-1185">Reference proteome</keyword>